<evidence type="ECO:0000256" key="3">
    <source>
        <dbReference type="SAM" id="MobiDB-lite"/>
    </source>
</evidence>
<keyword evidence="4" id="KW-0732">Signal</keyword>
<feature type="region of interest" description="Disordered" evidence="3">
    <location>
        <begin position="22"/>
        <end position="68"/>
    </location>
</feature>
<proteinExistence type="predicted"/>
<dbReference type="InterPro" id="IPR008691">
    <property type="entry name" value="LpqH"/>
</dbReference>
<keyword evidence="5" id="KW-0449">Lipoprotein</keyword>
<organism evidence="5">
    <name type="scientific">Gulosibacter sediminis</name>
    <dbReference type="NCBI Taxonomy" id="1729695"/>
    <lineage>
        <taxon>Bacteria</taxon>
        <taxon>Bacillati</taxon>
        <taxon>Actinomycetota</taxon>
        <taxon>Actinomycetes</taxon>
        <taxon>Micrococcales</taxon>
        <taxon>Microbacteriaceae</taxon>
        <taxon>Gulosibacter</taxon>
    </lineage>
</organism>
<evidence type="ECO:0000256" key="4">
    <source>
        <dbReference type="SAM" id="SignalP"/>
    </source>
</evidence>
<evidence type="ECO:0000256" key="1">
    <source>
        <dbReference type="ARBA" id="ARBA00022475"/>
    </source>
</evidence>
<protein>
    <submittedName>
        <fullName evidence="5">Lipoprotein LpqH</fullName>
    </submittedName>
</protein>
<accession>A0ABY4N0Z4</accession>
<name>A0ABY4N0Z4_9MICO</name>
<keyword evidence="1" id="KW-1003">Cell membrane</keyword>
<feature type="chain" id="PRO_5045071102" evidence="4">
    <location>
        <begin position="24"/>
        <end position="184"/>
    </location>
</feature>
<dbReference type="Pfam" id="PF05481">
    <property type="entry name" value="Myco_19_kDa"/>
    <property type="match status" value="1"/>
</dbReference>
<reference evidence="5" key="1">
    <citation type="submission" date="2022-05" db="EMBL/GenBank/DDBJ databases">
        <title>Complete genome sequence of toluene-degrading Gulosibacter sediminis strain ACHW.36C.</title>
        <authorList>
            <person name="Wai A.C."/>
            <person name="Lai G.K."/>
            <person name="Griffin S.D."/>
            <person name="Leung F.C."/>
        </authorList>
    </citation>
    <scope>NUCLEOTIDE SEQUENCE [LARGE SCALE GENOMIC DNA]</scope>
    <source>
        <strain evidence="5">ACHW.36C</strain>
    </source>
</reference>
<keyword evidence="2" id="KW-0472">Membrane</keyword>
<feature type="compositionally biased region" description="Acidic residues" evidence="3">
    <location>
        <begin position="45"/>
        <end position="56"/>
    </location>
</feature>
<evidence type="ECO:0000313" key="5">
    <source>
        <dbReference type="EMBL" id="UQN15173.1"/>
    </source>
</evidence>
<feature type="signal peptide" evidence="4">
    <location>
        <begin position="1"/>
        <end position="23"/>
    </location>
</feature>
<dbReference type="EMBL" id="CP097160">
    <property type="protein sequence ID" value="UQN15173.1"/>
    <property type="molecule type" value="Genomic_DNA"/>
</dbReference>
<dbReference type="PROSITE" id="PS51257">
    <property type="entry name" value="PROKAR_LIPOPROTEIN"/>
    <property type="match status" value="1"/>
</dbReference>
<evidence type="ECO:0000256" key="2">
    <source>
        <dbReference type="ARBA" id="ARBA00023136"/>
    </source>
</evidence>
<gene>
    <name evidence="5" type="ORF">M3M28_01510</name>
</gene>
<sequence length="184" mass="18046">MNRKHLISLAAAATLLASLTACSSGDAEEPATDSNQDSADTGSNESEDTTTEDGGSEEGGASSGSGDFSLTIDGQAVEFSDAQVACADSEMGFAISVTSPDLDAAAGQSVGAVLASADDPTVTAVGVTDADGNSLAYAEGTGQGSAEATVDGNTYTISGEGLSTNIADATSVETLPFELTVTCP</sequence>